<keyword evidence="2 9" id="KW-0813">Transport</keyword>
<feature type="region of interest" description="Disordered" evidence="10">
    <location>
        <begin position="1"/>
        <end position="24"/>
    </location>
</feature>
<dbReference type="InterPro" id="IPR001901">
    <property type="entry name" value="Translocase_SecE/Sec61-g"/>
</dbReference>
<evidence type="ECO:0000256" key="4">
    <source>
        <dbReference type="ARBA" id="ARBA00022692"/>
    </source>
</evidence>
<keyword evidence="12" id="KW-1185">Reference proteome</keyword>
<comment type="similarity">
    <text evidence="9">Belongs to the SecE/SEC61-gamma family.</text>
</comment>
<dbReference type="PANTHER" id="PTHR33910:SF1">
    <property type="entry name" value="PROTEIN TRANSLOCASE SUBUNIT SECE"/>
    <property type="match status" value="1"/>
</dbReference>
<dbReference type="EMBL" id="JACOPS010000005">
    <property type="protein sequence ID" value="MBC5728875.1"/>
    <property type="molecule type" value="Genomic_DNA"/>
</dbReference>
<keyword evidence="3 9" id="KW-1003">Cell membrane</keyword>
<keyword evidence="5 9" id="KW-0653">Protein transport</keyword>
<comment type="subunit">
    <text evidence="9">Component of the Sec protein translocase complex. Heterotrimer consisting of SecY, SecE and SecG subunits. The heterotrimers can form oligomers, although 1 heterotrimer is thought to be able to translocate proteins. Interacts with the ribosome. Interacts with SecDF, and other proteins may be involved. Interacts with SecA.</text>
</comment>
<dbReference type="InterPro" id="IPR005807">
    <property type="entry name" value="SecE_bac"/>
</dbReference>
<evidence type="ECO:0000256" key="1">
    <source>
        <dbReference type="ARBA" id="ARBA00004370"/>
    </source>
</evidence>
<evidence type="ECO:0000256" key="7">
    <source>
        <dbReference type="ARBA" id="ARBA00023010"/>
    </source>
</evidence>
<accession>A0ABR7HMW7</accession>
<comment type="subcellular location">
    <subcellularLocation>
        <location evidence="9">Cell membrane</location>
        <topology evidence="9">Single-pass membrane protein</topology>
    </subcellularLocation>
    <subcellularLocation>
        <location evidence="1">Membrane</location>
    </subcellularLocation>
</comment>
<dbReference type="HAMAP" id="MF_00422">
    <property type="entry name" value="SecE"/>
    <property type="match status" value="1"/>
</dbReference>
<evidence type="ECO:0000256" key="6">
    <source>
        <dbReference type="ARBA" id="ARBA00022989"/>
    </source>
</evidence>
<evidence type="ECO:0000256" key="3">
    <source>
        <dbReference type="ARBA" id="ARBA00022475"/>
    </source>
</evidence>
<keyword evidence="4 9" id="KW-0812">Transmembrane</keyword>
<feature type="transmembrane region" description="Helical" evidence="9">
    <location>
        <begin position="59"/>
        <end position="76"/>
    </location>
</feature>
<dbReference type="Proteomes" id="UP000636755">
    <property type="component" value="Unassembled WGS sequence"/>
</dbReference>
<dbReference type="InterPro" id="IPR038379">
    <property type="entry name" value="SecE_sf"/>
</dbReference>
<evidence type="ECO:0000256" key="5">
    <source>
        <dbReference type="ARBA" id="ARBA00022927"/>
    </source>
</evidence>
<dbReference type="Gene3D" id="1.20.5.1030">
    <property type="entry name" value="Preprotein translocase secy subunit"/>
    <property type="match status" value="1"/>
</dbReference>
<dbReference type="Pfam" id="PF00584">
    <property type="entry name" value="SecE"/>
    <property type="match status" value="1"/>
</dbReference>
<proteinExistence type="inferred from homology"/>
<comment type="caution">
    <text evidence="11">The sequence shown here is derived from an EMBL/GenBank/DDBJ whole genome shotgun (WGS) entry which is preliminary data.</text>
</comment>
<dbReference type="RefSeq" id="WP_022235556.1">
    <property type="nucleotide sequence ID" value="NZ_JACOPS010000005.1"/>
</dbReference>
<keyword evidence="6 9" id="KW-1133">Transmembrane helix</keyword>
<dbReference type="NCBIfam" id="TIGR00964">
    <property type="entry name" value="secE_bact"/>
    <property type="match status" value="1"/>
</dbReference>
<feature type="compositionally biased region" description="Basic and acidic residues" evidence="10">
    <location>
        <begin position="1"/>
        <end position="20"/>
    </location>
</feature>
<sequence length="92" mass="10083">MADKKVEAKKADAKKADAKKPAKKNKQNVFQKLFKYLSACKGELKKITWPSPKQTTKNFGIVIGVIVVVGLFIFGLDRGLFALLGLVMNTSA</sequence>
<organism evidence="11 12">
    <name type="scientific">Ruminococcus intestinalis</name>
    <dbReference type="NCBI Taxonomy" id="2763066"/>
    <lineage>
        <taxon>Bacteria</taxon>
        <taxon>Bacillati</taxon>
        <taxon>Bacillota</taxon>
        <taxon>Clostridia</taxon>
        <taxon>Eubacteriales</taxon>
        <taxon>Oscillospiraceae</taxon>
        <taxon>Ruminococcus</taxon>
    </lineage>
</organism>
<evidence type="ECO:0000256" key="2">
    <source>
        <dbReference type="ARBA" id="ARBA00022448"/>
    </source>
</evidence>
<keyword evidence="7 9" id="KW-0811">Translocation</keyword>
<name>A0ABR7HMW7_9FIRM</name>
<gene>
    <name evidence="9 11" type="primary">secE</name>
    <name evidence="11" type="ORF">H8R91_10175</name>
</gene>
<comment type="function">
    <text evidence="9">Essential subunit of the Sec protein translocation channel SecYEG. Clamps together the 2 halves of SecY. May contact the channel plug during translocation.</text>
</comment>
<keyword evidence="8 9" id="KW-0472">Membrane</keyword>
<protein>
    <recommendedName>
        <fullName evidence="9">Protein translocase subunit SecE</fullName>
    </recommendedName>
</protein>
<evidence type="ECO:0000256" key="8">
    <source>
        <dbReference type="ARBA" id="ARBA00023136"/>
    </source>
</evidence>
<evidence type="ECO:0000256" key="10">
    <source>
        <dbReference type="SAM" id="MobiDB-lite"/>
    </source>
</evidence>
<dbReference type="PROSITE" id="PS01067">
    <property type="entry name" value="SECE_SEC61G"/>
    <property type="match status" value="1"/>
</dbReference>
<evidence type="ECO:0000313" key="11">
    <source>
        <dbReference type="EMBL" id="MBC5728875.1"/>
    </source>
</evidence>
<dbReference type="PANTHER" id="PTHR33910">
    <property type="entry name" value="PROTEIN TRANSLOCASE SUBUNIT SECE"/>
    <property type="match status" value="1"/>
</dbReference>
<reference evidence="11 12" key="1">
    <citation type="submission" date="2020-08" db="EMBL/GenBank/DDBJ databases">
        <title>Genome public.</title>
        <authorList>
            <person name="Liu C."/>
            <person name="Sun Q."/>
        </authorList>
    </citation>
    <scope>NUCLEOTIDE SEQUENCE [LARGE SCALE GENOMIC DNA]</scope>
    <source>
        <strain evidence="11 12">NSJ-71</strain>
    </source>
</reference>
<evidence type="ECO:0000256" key="9">
    <source>
        <dbReference type="HAMAP-Rule" id="MF_00422"/>
    </source>
</evidence>
<evidence type="ECO:0000313" key="12">
    <source>
        <dbReference type="Proteomes" id="UP000636755"/>
    </source>
</evidence>